<feature type="compositionally biased region" description="Low complexity" evidence="1">
    <location>
        <begin position="434"/>
        <end position="467"/>
    </location>
</feature>
<feature type="compositionally biased region" description="Polar residues" evidence="1">
    <location>
        <begin position="277"/>
        <end position="296"/>
    </location>
</feature>
<name>S4PCS6_9NEOP</name>
<feature type="region of interest" description="Disordered" evidence="1">
    <location>
        <begin position="79"/>
        <end position="102"/>
    </location>
</feature>
<feature type="domain" description="YLPM1-like spectrin repeat" evidence="2">
    <location>
        <begin position="154"/>
        <end position="230"/>
    </location>
</feature>
<feature type="compositionally biased region" description="Polar residues" evidence="1">
    <location>
        <begin position="231"/>
        <end position="251"/>
    </location>
</feature>
<sequence length="578" mass="65799">MAWSMPNSGQWNPGIGMTADMMGSYTQEQWALMQQQNWQQWSQWQHQYAQWQNQIGGEYAKHLQGLQALAGFQPVAAVAVPPPVPPPDKPPPPPPHENDQPLYGSAVVKAVSSASTVKPLKSTQPDCNNGNTTTGNNQNRSYIADPHSEKQSTQGVNSEALRMLAEEEKSFDIQFQKWEEEIEKWKKENVNHPDKQAYREYEQKFEACRAQLLERRQLMKIKRDNLMGNVQPASTTTKTGNNKINAIPTPSNTTVTNYTPIKQTNVQSNVQNKNINVQSSYSNNKPSQYEQHNNAPHQAYKRNDNNRSVDPKDRNYDAYQNLDAEYKSAPQMNSSFMPASKSSKNIPGLDLVPEVDKSNKQEVIDITEDLPPQQQNPAVPDYSKISKGINNILGDEKIMNILSMMANQKPPYTDEASLGGSYREGWNMMQANQWNTNSNSYNNDNNDQPQNVPYRQQNNMNNYQNSQEPGSHVNSFDDTEYQMYNAQQGQYYNRQNQFANQNMPQRGDFPQFRSNIPPPSTNLLPSRQNMPTPRPNIPSPTPNMPLPNLNKSTFRPNMPHPRPLLQNFPPQQSNNDYP</sequence>
<evidence type="ECO:0000259" key="2">
    <source>
        <dbReference type="Pfam" id="PF26583"/>
    </source>
</evidence>
<feature type="compositionally biased region" description="Polar residues" evidence="1">
    <location>
        <begin position="568"/>
        <end position="578"/>
    </location>
</feature>
<dbReference type="EMBL" id="GAIX01005282">
    <property type="protein sequence ID" value="JAA87278.1"/>
    <property type="molecule type" value="Transcribed_RNA"/>
</dbReference>
<dbReference type="AlphaFoldDB" id="S4PCS6"/>
<feature type="region of interest" description="Disordered" evidence="1">
    <location>
        <begin position="277"/>
        <end position="314"/>
    </location>
</feature>
<feature type="compositionally biased region" description="Pro residues" evidence="1">
    <location>
        <begin position="80"/>
        <end position="95"/>
    </location>
</feature>
<evidence type="ECO:0000256" key="1">
    <source>
        <dbReference type="SAM" id="MobiDB-lite"/>
    </source>
</evidence>
<feature type="compositionally biased region" description="Pro residues" evidence="1">
    <location>
        <begin position="532"/>
        <end position="545"/>
    </location>
</feature>
<feature type="compositionally biased region" description="Basic and acidic residues" evidence="1">
    <location>
        <begin position="301"/>
        <end position="314"/>
    </location>
</feature>
<reference evidence="3" key="1">
    <citation type="journal article" date="2013" name="BMC Genomics">
        <title>Unscrambling butterfly oogenesis.</title>
        <authorList>
            <person name="Carter J.M."/>
            <person name="Baker S.C."/>
            <person name="Pink R."/>
            <person name="Carter D.R."/>
            <person name="Collins A."/>
            <person name="Tomlin J."/>
            <person name="Gibbs M."/>
            <person name="Breuker C.J."/>
        </authorList>
    </citation>
    <scope>NUCLEOTIDE SEQUENCE</scope>
    <source>
        <tissue evidence="3">Ovary</tissue>
    </source>
</reference>
<feature type="non-terminal residue" evidence="3">
    <location>
        <position position="578"/>
    </location>
</feature>
<protein>
    <recommendedName>
        <fullName evidence="2">YLPM1-like spectrin repeat domain-containing protein</fullName>
    </recommendedName>
</protein>
<proteinExistence type="predicted"/>
<feature type="region of interest" description="Disordered" evidence="1">
    <location>
        <begin position="114"/>
        <end position="153"/>
    </location>
</feature>
<organism evidence="3">
    <name type="scientific">Pararge aegeria</name>
    <name type="common">speckled wood butterfly</name>
    <dbReference type="NCBI Taxonomy" id="116150"/>
    <lineage>
        <taxon>Eukaryota</taxon>
        <taxon>Metazoa</taxon>
        <taxon>Ecdysozoa</taxon>
        <taxon>Arthropoda</taxon>
        <taxon>Hexapoda</taxon>
        <taxon>Insecta</taxon>
        <taxon>Pterygota</taxon>
        <taxon>Neoptera</taxon>
        <taxon>Endopterygota</taxon>
        <taxon>Lepidoptera</taxon>
        <taxon>Glossata</taxon>
        <taxon>Ditrysia</taxon>
        <taxon>Papilionoidea</taxon>
        <taxon>Nymphalidae</taxon>
        <taxon>Satyrinae</taxon>
        <taxon>Satyrini</taxon>
        <taxon>Parargina</taxon>
        <taxon>Pararge</taxon>
    </lineage>
</organism>
<accession>S4PCS6</accession>
<reference evidence="3" key="2">
    <citation type="submission" date="2013-05" db="EMBL/GenBank/DDBJ databases">
        <authorList>
            <person name="Carter J.-M."/>
            <person name="Baker S.C."/>
            <person name="Pink R."/>
            <person name="Carter D.R.F."/>
            <person name="Collins A."/>
            <person name="Tomlin J."/>
            <person name="Gibbs M."/>
            <person name="Breuker C.J."/>
        </authorList>
    </citation>
    <scope>NUCLEOTIDE SEQUENCE</scope>
    <source>
        <tissue evidence="3">Ovary</tissue>
    </source>
</reference>
<feature type="region of interest" description="Disordered" evidence="1">
    <location>
        <begin position="501"/>
        <end position="578"/>
    </location>
</feature>
<dbReference type="Pfam" id="PF26583">
    <property type="entry name" value="Spectrin_YLPM1"/>
    <property type="match status" value="1"/>
</dbReference>
<feature type="region of interest" description="Disordered" evidence="1">
    <location>
        <begin position="230"/>
        <end position="251"/>
    </location>
</feature>
<evidence type="ECO:0000313" key="3">
    <source>
        <dbReference type="EMBL" id="JAA87278.1"/>
    </source>
</evidence>
<feature type="region of interest" description="Disordered" evidence="1">
    <location>
        <begin position="434"/>
        <end position="475"/>
    </location>
</feature>
<feature type="compositionally biased region" description="Low complexity" evidence="1">
    <location>
        <begin position="128"/>
        <end position="139"/>
    </location>
</feature>
<dbReference type="InterPro" id="IPR058903">
    <property type="entry name" value="Spectrin_YLPM1-like"/>
</dbReference>